<proteinExistence type="predicted"/>
<name>A0A1H1JNE7_9BURK</name>
<dbReference type="Pfam" id="PF14022">
    <property type="entry name" value="DUF4238"/>
    <property type="match status" value="1"/>
</dbReference>
<dbReference type="Proteomes" id="UP000183487">
    <property type="component" value="Unassembled WGS sequence"/>
</dbReference>
<organism evidence="1 2">
    <name type="scientific">Paraburkholderia fungorum</name>
    <dbReference type="NCBI Taxonomy" id="134537"/>
    <lineage>
        <taxon>Bacteria</taxon>
        <taxon>Pseudomonadati</taxon>
        <taxon>Pseudomonadota</taxon>
        <taxon>Betaproteobacteria</taxon>
        <taxon>Burkholderiales</taxon>
        <taxon>Burkholderiaceae</taxon>
        <taxon>Paraburkholderia</taxon>
    </lineage>
</organism>
<protein>
    <recommendedName>
        <fullName evidence="3">DUF4238 domain-containing protein</fullName>
    </recommendedName>
</protein>
<dbReference type="InterPro" id="IPR025332">
    <property type="entry name" value="DUF4238"/>
</dbReference>
<dbReference type="RefSeq" id="WP_074772345.1">
    <property type="nucleotide sequence ID" value="NZ_FNKP01000003.1"/>
</dbReference>
<evidence type="ECO:0008006" key="3">
    <source>
        <dbReference type="Google" id="ProtNLM"/>
    </source>
</evidence>
<keyword evidence="2" id="KW-1185">Reference proteome</keyword>
<reference evidence="2" key="1">
    <citation type="submission" date="2016-10" db="EMBL/GenBank/DDBJ databases">
        <authorList>
            <person name="Varghese N."/>
            <person name="Submissions S."/>
        </authorList>
    </citation>
    <scope>NUCLEOTIDE SEQUENCE [LARGE SCALE GENOMIC DNA]</scope>
    <source>
        <strain evidence="2">GAS106B</strain>
    </source>
</reference>
<sequence length="292" mass="33485">MASAEKHHYVPRFYLNGWTTPDESQALRLTRFQWKGDRFLIERVVPRSTACLDRLYSLEGVPVQEQQRIETDFLAKIIDDPAGGVLHHMRTAGRGHDLKQDQRSAWTRFIMSLRIRSPEIMAQLNSEAPAELRRNLESDPEEYDKLKEGGDAESLLEFVEASAPGFIEDFDKRLLPGLIMDDKAFKRIHQMWWWSGDFSDSKVSLLTSDHPVIIMPGIDHPGCVLALPISSTLVFFACPDERVVQFLLHWEKTLLVEWLNATVVRLAAEQVYAIDDSQAEFVRNLLKRPAVD</sequence>
<accession>A0A1H1JNE7</accession>
<gene>
    <name evidence="1" type="ORF">SAMN05443245_6955</name>
</gene>
<evidence type="ECO:0000313" key="1">
    <source>
        <dbReference type="EMBL" id="SDR51536.1"/>
    </source>
</evidence>
<evidence type="ECO:0000313" key="2">
    <source>
        <dbReference type="Proteomes" id="UP000183487"/>
    </source>
</evidence>
<dbReference type="AlphaFoldDB" id="A0A1H1JNE7"/>
<dbReference type="EMBL" id="FNKP01000003">
    <property type="protein sequence ID" value="SDR51536.1"/>
    <property type="molecule type" value="Genomic_DNA"/>
</dbReference>